<keyword evidence="3" id="KW-1185">Reference proteome</keyword>
<gene>
    <name evidence="2" type="ORF">L596_004419</name>
</gene>
<dbReference type="Proteomes" id="UP000298663">
    <property type="component" value="Chromosome X"/>
</dbReference>
<evidence type="ECO:0000313" key="3">
    <source>
        <dbReference type="Proteomes" id="UP000298663"/>
    </source>
</evidence>
<accession>A0A4U8UVX5</accession>
<feature type="compositionally biased region" description="Basic and acidic residues" evidence="1">
    <location>
        <begin position="70"/>
        <end position="89"/>
    </location>
</feature>
<sequence>MTWHGRASGIVEDLWKYISTKSSSKHKTELRALVIGESVSTPPNWYIACIISYTCGRKDLNQQQLQAIGRSREASDLESLRSDRTHTRESGLSQRSLPMPHFKHVRHTF</sequence>
<reference evidence="2 3" key="2">
    <citation type="journal article" date="2019" name="G3 (Bethesda)">
        <title>Hybrid Assembly of the Genome of the Entomopathogenic Nematode Steinernema carpocapsae Identifies the X-Chromosome.</title>
        <authorList>
            <person name="Serra L."/>
            <person name="Macchietto M."/>
            <person name="Macias-Munoz A."/>
            <person name="McGill C.J."/>
            <person name="Rodriguez I.M."/>
            <person name="Rodriguez B."/>
            <person name="Murad R."/>
            <person name="Mortazavi A."/>
        </authorList>
    </citation>
    <scope>NUCLEOTIDE SEQUENCE [LARGE SCALE GENOMIC DNA]</scope>
    <source>
        <strain evidence="2 3">ALL</strain>
    </source>
</reference>
<comment type="caution">
    <text evidence="2">The sequence shown here is derived from an EMBL/GenBank/DDBJ whole genome shotgun (WGS) entry which is preliminary data.</text>
</comment>
<evidence type="ECO:0000256" key="1">
    <source>
        <dbReference type="SAM" id="MobiDB-lite"/>
    </source>
</evidence>
<name>A0A4U8UVX5_STECR</name>
<reference evidence="2 3" key="1">
    <citation type="journal article" date="2015" name="Genome Biol.">
        <title>Comparative genomics of Steinernema reveals deeply conserved gene regulatory networks.</title>
        <authorList>
            <person name="Dillman A.R."/>
            <person name="Macchietto M."/>
            <person name="Porter C.F."/>
            <person name="Rogers A."/>
            <person name="Williams B."/>
            <person name="Antoshechkin I."/>
            <person name="Lee M.M."/>
            <person name="Goodwin Z."/>
            <person name="Lu X."/>
            <person name="Lewis E.E."/>
            <person name="Goodrich-Blair H."/>
            <person name="Stock S.P."/>
            <person name="Adams B.J."/>
            <person name="Sternberg P.W."/>
            <person name="Mortazavi A."/>
        </authorList>
    </citation>
    <scope>NUCLEOTIDE SEQUENCE [LARGE SCALE GENOMIC DNA]</scope>
    <source>
        <strain evidence="2 3">ALL</strain>
    </source>
</reference>
<dbReference type="EMBL" id="AZBU02000001">
    <property type="protein sequence ID" value="TMS37501.1"/>
    <property type="molecule type" value="Genomic_DNA"/>
</dbReference>
<proteinExistence type="predicted"/>
<protein>
    <submittedName>
        <fullName evidence="2">Uncharacterized protein</fullName>
    </submittedName>
</protein>
<feature type="region of interest" description="Disordered" evidence="1">
    <location>
        <begin position="66"/>
        <end position="101"/>
    </location>
</feature>
<evidence type="ECO:0000313" key="2">
    <source>
        <dbReference type="EMBL" id="TMS37501.1"/>
    </source>
</evidence>
<organism evidence="2 3">
    <name type="scientific">Steinernema carpocapsae</name>
    <name type="common">Entomopathogenic nematode</name>
    <dbReference type="NCBI Taxonomy" id="34508"/>
    <lineage>
        <taxon>Eukaryota</taxon>
        <taxon>Metazoa</taxon>
        <taxon>Ecdysozoa</taxon>
        <taxon>Nematoda</taxon>
        <taxon>Chromadorea</taxon>
        <taxon>Rhabditida</taxon>
        <taxon>Tylenchina</taxon>
        <taxon>Panagrolaimomorpha</taxon>
        <taxon>Strongyloidoidea</taxon>
        <taxon>Steinernematidae</taxon>
        <taxon>Steinernema</taxon>
    </lineage>
</organism>
<dbReference type="EMBL" id="CM016762">
    <property type="protein sequence ID" value="TMS37501.1"/>
    <property type="molecule type" value="Genomic_DNA"/>
</dbReference>
<dbReference type="AlphaFoldDB" id="A0A4U8UVX5"/>